<keyword evidence="1" id="KW-1133">Transmembrane helix</keyword>
<gene>
    <name evidence="2" type="ORF">GCM10022262_31680</name>
</gene>
<dbReference type="Proteomes" id="UP001499841">
    <property type="component" value="Unassembled WGS sequence"/>
</dbReference>
<keyword evidence="3" id="KW-1185">Reference proteome</keyword>
<dbReference type="EMBL" id="BAABBA010000018">
    <property type="protein sequence ID" value="GAA4288808.1"/>
    <property type="molecule type" value="Genomic_DNA"/>
</dbReference>
<name>A0ABP8EYG4_9MICO</name>
<organism evidence="2 3">
    <name type="scientific">Georgenia daeguensis</name>
    <dbReference type="NCBI Taxonomy" id="908355"/>
    <lineage>
        <taxon>Bacteria</taxon>
        <taxon>Bacillati</taxon>
        <taxon>Actinomycetota</taxon>
        <taxon>Actinomycetes</taxon>
        <taxon>Micrococcales</taxon>
        <taxon>Bogoriellaceae</taxon>
        <taxon>Georgenia</taxon>
    </lineage>
</organism>
<protein>
    <recommendedName>
        <fullName evidence="4">CcmD family protein</fullName>
    </recommendedName>
</protein>
<evidence type="ECO:0008006" key="4">
    <source>
        <dbReference type="Google" id="ProtNLM"/>
    </source>
</evidence>
<sequence length="87" mass="8978">MGSPSDRLLACGEACRTGARVARLAPRAAGTRYVAGMDAVMMLVVWAVGLLVLYFVVRAAVKGGILDADQARARERGAGTSAEASTP</sequence>
<reference evidence="3" key="1">
    <citation type="journal article" date="2019" name="Int. J. Syst. Evol. Microbiol.">
        <title>The Global Catalogue of Microorganisms (GCM) 10K type strain sequencing project: providing services to taxonomists for standard genome sequencing and annotation.</title>
        <authorList>
            <consortium name="The Broad Institute Genomics Platform"/>
            <consortium name="The Broad Institute Genome Sequencing Center for Infectious Disease"/>
            <person name="Wu L."/>
            <person name="Ma J."/>
        </authorList>
    </citation>
    <scope>NUCLEOTIDE SEQUENCE [LARGE SCALE GENOMIC DNA]</scope>
    <source>
        <strain evidence="3">JCM 17459</strain>
    </source>
</reference>
<feature type="transmembrane region" description="Helical" evidence="1">
    <location>
        <begin position="39"/>
        <end position="57"/>
    </location>
</feature>
<accession>A0ABP8EYG4</accession>
<proteinExistence type="predicted"/>
<keyword evidence="1" id="KW-0472">Membrane</keyword>
<comment type="caution">
    <text evidence="2">The sequence shown here is derived from an EMBL/GenBank/DDBJ whole genome shotgun (WGS) entry which is preliminary data.</text>
</comment>
<evidence type="ECO:0000256" key="1">
    <source>
        <dbReference type="SAM" id="Phobius"/>
    </source>
</evidence>
<evidence type="ECO:0000313" key="2">
    <source>
        <dbReference type="EMBL" id="GAA4288808.1"/>
    </source>
</evidence>
<keyword evidence="1" id="KW-0812">Transmembrane</keyword>
<evidence type="ECO:0000313" key="3">
    <source>
        <dbReference type="Proteomes" id="UP001499841"/>
    </source>
</evidence>